<dbReference type="AlphaFoldDB" id="A0A7C9VY86"/>
<gene>
    <name evidence="1" type="ORF">G7043_45020</name>
</gene>
<dbReference type="SUPFAM" id="SSF48452">
    <property type="entry name" value="TPR-like"/>
    <property type="match status" value="3"/>
</dbReference>
<organism evidence="1 2">
    <name type="scientific">Lentzea alba</name>
    <dbReference type="NCBI Taxonomy" id="2714351"/>
    <lineage>
        <taxon>Bacteria</taxon>
        <taxon>Bacillati</taxon>
        <taxon>Actinomycetota</taxon>
        <taxon>Actinomycetes</taxon>
        <taxon>Pseudonocardiales</taxon>
        <taxon>Pseudonocardiaceae</taxon>
        <taxon>Lentzea</taxon>
    </lineage>
</organism>
<dbReference type="Gene3D" id="1.25.40.10">
    <property type="entry name" value="Tetratricopeptide repeat domain"/>
    <property type="match status" value="3"/>
</dbReference>
<protein>
    <submittedName>
        <fullName evidence="1">Tetratricopeptide repeat protein</fullName>
    </submittedName>
</protein>
<keyword evidence="2" id="KW-1185">Reference proteome</keyword>
<evidence type="ECO:0000313" key="1">
    <source>
        <dbReference type="EMBL" id="NGY66072.1"/>
    </source>
</evidence>
<comment type="caution">
    <text evidence="1">The sequence shown here is derived from an EMBL/GenBank/DDBJ whole genome shotgun (WGS) entry which is preliminary data.</text>
</comment>
<reference evidence="1 2" key="1">
    <citation type="submission" date="2020-03" db="EMBL/GenBank/DDBJ databases">
        <title>Isolation and identification of active actinomycetes.</title>
        <authorList>
            <person name="Sun X."/>
        </authorList>
    </citation>
    <scope>NUCLEOTIDE SEQUENCE [LARGE SCALE GENOMIC DNA]</scope>
    <source>
        <strain evidence="1 2">NEAU-D13</strain>
    </source>
</reference>
<proteinExistence type="predicted"/>
<name>A0A7C9VY86_9PSEU</name>
<dbReference type="InterPro" id="IPR011990">
    <property type="entry name" value="TPR-like_helical_dom_sf"/>
</dbReference>
<sequence>MIERVRREETRHREAEDCYPDPYKIIRIQFPVVEALRDTPRETWPQRDALPAALGFLSETFEDAGWDDLARRLHYEELELRRATGRTIGVRRVLSSLRANLFRQELYDEALPIAQEEHALAKELGEHEVSFTAQYWITELLGELGRHEEAARNAGECVAARRAYQPAKKDRSAPFQLAHAQSEHAHRLTTIGEYEQAADVLEEAAAFWRQQPDEDGVRLYTVLDELSALQLRLGRFDEARQSHVDAVDAFRRRGDANLASALTNHANRLHDLGLDQEALRASQESVERYRVLAAQAEGRAMVMKLDLRLALVLISLASRLHDVGRLDESCAASDEAIALATKHADRAVGRTELARAWANKASVLISRRAYAEAAQAAAKGVELYETPRGKAMARNTFAVASARLRQYDVALEASLRSVAEYREWHADDPYAYAHLLADALTDHALIRVLRAERAEAEAAIAESLVMHQELVVRNPGRYQRELDRARAVAAQL</sequence>
<evidence type="ECO:0000313" key="2">
    <source>
        <dbReference type="Proteomes" id="UP000481360"/>
    </source>
</evidence>
<dbReference type="RefSeq" id="WP_166055442.1">
    <property type="nucleotide sequence ID" value="NZ_JAAMPJ010000019.1"/>
</dbReference>
<dbReference type="Proteomes" id="UP000481360">
    <property type="component" value="Unassembled WGS sequence"/>
</dbReference>
<accession>A0A7C9VY86</accession>
<dbReference type="EMBL" id="JAAMPJ010000019">
    <property type="protein sequence ID" value="NGY66072.1"/>
    <property type="molecule type" value="Genomic_DNA"/>
</dbReference>